<dbReference type="PIRSF" id="PIRSF005719">
    <property type="entry name" value="SMC"/>
    <property type="match status" value="1"/>
</dbReference>
<evidence type="ECO:0000256" key="4">
    <source>
        <dbReference type="ARBA" id="ARBA00023054"/>
    </source>
</evidence>
<dbReference type="SMART" id="SM00968">
    <property type="entry name" value="SMC_hinge"/>
    <property type="match status" value="1"/>
</dbReference>
<comment type="subcellular location">
    <subcellularLocation>
        <location evidence="6">Cytoplasm</location>
    </subcellularLocation>
</comment>
<dbReference type="GO" id="GO:0005694">
    <property type="term" value="C:chromosome"/>
    <property type="evidence" value="ECO:0007669"/>
    <property type="project" value="InterPro"/>
</dbReference>
<dbReference type="NCBIfam" id="TIGR02169">
    <property type="entry name" value="SMC_prok_A"/>
    <property type="match status" value="1"/>
</dbReference>
<dbReference type="GO" id="GO:0005737">
    <property type="term" value="C:cytoplasm"/>
    <property type="evidence" value="ECO:0007669"/>
    <property type="project" value="UniProtKB-SubCell"/>
</dbReference>
<comment type="caution">
    <text evidence="8">The sequence shown here is derived from an EMBL/GenBank/DDBJ whole genome shotgun (WGS) entry which is preliminary data.</text>
</comment>
<keyword evidence="3 6" id="KW-0067">ATP-binding</keyword>
<feature type="domain" description="SMC hinge" evidence="7">
    <location>
        <begin position="546"/>
        <end position="659"/>
    </location>
</feature>
<reference evidence="8" key="1">
    <citation type="submission" date="2021-03" db="EMBL/GenBank/DDBJ databases">
        <title>Genomic Encyclopedia of Type Strains, Phase IV (KMG-V): Genome sequencing to study the core and pangenomes of soil and plant-associated prokaryotes.</title>
        <authorList>
            <person name="Whitman W."/>
        </authorList>
    </citation>
    <scope>NUCLEOTIDE SEQUENCE</scope>
    <source>
        <strain evidence="8">C4</strain>
    </source>
</reference>
<dbReference type="EMBL" id="JAGGMV010000001">
    <property type="protein sequence ID" value="MBP2201015.1"/>
    <property type="molecule type" value="Genomic_DNA"/>
</dbReference>
<dbReference type="GO" id="GO:0007059">
    <property type="term" value="P:chromosome segregation"/>
    <property type="evidence" value="ECO:0007669"/>
    <property type="project" value="UniProtKB-UniRule"/>
</dbReference>
<dbReference type="SUPFAM" id="SSF52540">
    <property type="entry name" value="P-loop containing nucleoside triphosphate hydrolases"/>
    <property type="match status" value="2"/>
</dbReference>
<evidence type="ECO:0000313" key="9">
    <source>
        <dbReference type="Proteomes" id="UP000740329"/>
    </source>
</evidence>
<keyword evidence="4 6" id="KW-0175">Coiled coil</keyword>
<comment type="subunit">
    <text evidence="6">Homodimer.</text>
</comment>
<organism evidence="8 9">
    <name type="scientific">Methanococcus voltae</name>
    <dbReference type="NCBI Taxonomy" id="2188"/>
    <lineage>
        <taxon>Archaea</taxon>
        <taxon>Methanobacteriati</taxon>
        <taxon>Methanobacteriota</taxon>
        <taxon>Methanomada group</taxon>
        <taxon>Methanococci</taxon>
        <taxon>Methanococcales</taxon>
        <taxon>Methanococcaceae</taxon>
        <taxon>Methanococcus</taxon>
    </lineage>
</organism>
<dbReference type="InterPro" id="IPR027417">
    <property type="entry name" value="P-loop_NTPase"/>
</dbReference>
<keyword evidence="5 6" id="KW-0238">DNA-binding</keyword>
<evidence type="ECO:0000256" key="3">
    <source>
        <dbReference type="ARBA" id="ARBA00022840"/>
    </source>
</evidence>
<gene>
    <name evidence="6" type="primary">smc</name>
    <name evidence="8" type="ORF">J3E07_000413</name>
</gene>
<dbReference type="Gene3D" id="3.30.70.1620">
    <property type="match status" value="1"/>
</dbReference>
<dbReference type="GO" id="GO:0007062">
    <property type="term" value="P:sister chromatid cohesion"/>
    <property type="evidence" value="ECO:0007669"/>
    <property type="project" value="InterPro"/>
</dbReference>
<comment type="function">
    <text evidence="6">Required for chromosome condensation and partitioning.</text>
</comment>
<feature type="coiled-coil region" evidence="6">
    <location>
        <begin position="895"/>
        <end position="964"/>
    </location>
</feature>
<evidence type="ECO:0000256" key="5">
    <source>
        <dbReference type="ARBA" id="ARBA00023125"/>
    </source>
</evidence>
<dbReference type="InterPro" id="IPR011890">
    <property type="entry name" value="SMC_prok"/>
</dbReference>
<dbReference type="Gene3D" id="1.20.1060.20">
    <property type="match status" value="1"/>
</dbReference>
<dbReference type="Pfam" id="PF06470">
    <property type="entry name" value="SMC_hinge"/>
    <property type="match status" value="1"/>
</dbReference>
<keyword evidence="1 6" id="KW-0963">Cytoplasm</keyword>
<dbReference type="Pfam" id="PF02463">
    <property type="entry name" value="SMC_N"/>
    <property type="match status" value="2"/>
</dbReference>
<dbReference type="InterPro" id="IPR003395">
    <property type="entry name" value="RecF/RecN/SMC_N"/>
</dbReference>
<dbReference type="GO" id="GO:0030261">
    <property type="term" value="P:chromosome condensation"/>
    <property type="evidence" value="ECO:0007669"/>
    <property type="project" value="InterPro"/>
</dbReference>
<dbReference type="PANTHER" id="PTHR43977">
    <property type="entry name" value="STRUCTURAL MAINTENANCE OF CHROMOSOMES PROTEIN 3"/>
    <property type="match status" value="1"/>
</dbReference>
<dbReference type="GO" id="GO:0003677">
    <property type="term" value="F:DNA binding"/>
    <property type="evidence" value="ECO:0007669"/>
    <property type="project" value="UniProtKB-UniRule"/>
</dbReference>
<name>A0A8J7S3V7_METVO</name>
<dbReference type="Gene3D" id="3.40.50.300">
    <property type="entry name" value="P-loop containing nucleotide triphosphate hydrolases"/>
    <property type="match status" value="2"/>
</dbReference>
<dbReference type="AlphaFoldDB" id="A0A8J7S3V7"/>
<dbReference type="InterPro" id="IPR010935">
    <property type="entry name" value="SMC_hinge"/>
</dbReference>
<proteinExistence type="inferred from homology"/>
<feature type="coiled-coil region" evidence="6">
    <location>
        <begin position="193"/>
        <end position="528"/>
    </location>
</feature>
<evidence type="ECO:0000259" key="7">
    <source>
        <dbReference type="SMART" id="SM00968"/>
    </source>
</evidence>
<feature type="coiled-coil region" evidence="6">
    <location>
        <begin position="693"/>
        <end position="844"/>
    </location>
</feature>
<sequence length="1199" mass="137802">MISISEIHLKNFKSFKNTKLKIPDGFTAILGPNGSGKSNTIDGICFVLGKTSAKSLRAGKFNQLITYHNGKRADYAEVTLFFDNINREIPIDSDKVGICRKVKLNGDNNYYVVWYEAEKQNTKINTESSQKKTSKASKVEKRRRMKKNEVLDLLSKISLIADGPNIILQGDLLRIIDTSPNERRKILDEVSGVAEFDEKSEKAKKELSQAREYIEKIDIRINEVRANLEKLKKEKEDAEKYTVYNKKLKVTKYILTSKKVEFLKMVLDETKDEIEALKETKNCYIQDISNIDSEIIGLKVKINELVNELNEKGSEEVMELHKSIKELEVNLNNDKNALENAIDDLKHTLKMEESKNNDLNETKEKINNIRIDTLKKEAEAKVLIKEIEKLNEERQNLEKKVEQSESQVKALKNQESKLSERINDTQKELYGLKNELNQLENTLNNRTFDYQKNNETIENLTNQIAEFSDLEDTKKLYKELEDIAVELEFSKKKLQEKITERNDSQSKLDNLHSEYVKENARIKTLKDMENFSLDRAVKGVLDAKLPGVVDIAGNLAKTKGEYKTAIEVAGGARLNHIVVKKMDDGSRAINYLKQKRLGRATFLPMDRIKGMDAKDISDTGIIGKAIDLVEFDIKYTNVFKFIFGNTHIVDNLENAKKLSLKYKARFVTLEGEVIEPSGAMVGGNIRRNSAIKVDIDMKKLTNLSEDIKELEQILSNVKDEIERLNNKINTCSTRKLELDNRLKIARDQEFKKEEITKSNNLKIKELNMLNSKIDDEISELTDEKEILSQKVQNLDNKLSEVMGQRERIVNEIKSYENSELSKRIKEIDHKIRENESSKNTLENEIKKGAILVKEVLIPKISELNSNIKSLADKKNMFKNSVEIYKSNIESNSSILSDKRGKYEELTKGLKDLTDKKECYELEIENLQNNKEELREKATDIDNQVNVINVDRAKYETRLEEEERKLYLCDTLENIEDISDEMIEETYSLEIDDLERNQALLESSIKKLEPVNMRAIEDYDFINERYEELFGKRKEYEQEEGKYLQLISEVQKRKKETFMKTYDRVAENYEQIYGEIGGNGKLSLENEEDPFSGGLLIDASPMNKQLQNLDVMSGGEKSLTALAFLFAIQRLNPSPFYVLDEVDAALDTKNASLIGDMISNASKESQFIVISHREQMISKSNVMYGVCMENGLSKIVSVKL</sequence>
<comment type="similarity">
    <text evidence="6">Belongs to the SMC family.</text>
</comment>
<dbReference type="HAMAP" id="MF_01894">
    <property type="entry name" value="Smc_prok"/>
    <property type="match status" value="1"/>
</dbReference>
<dbReference type="GO" id="GO:0016887">
    <property type="term" value="F:ATP hydrolysis activity"/>
    <property type="evidence" value="ECO:0007669"/>
    <property type="project" value="InterPro"/>
</dbReference>
<evidence type="ECO:0000256" key="1">
    <source>
        <dbReference type="ARBA" id="ARBA00022490"/>
    </source>
</evidence>
<keyword evidence="2 6" id="KW-0547">Nucleotide-binding</keyword>
<dbReference type="InterPro" id="IPR024704">
    <property type="entry name" value="SMC"/>
</dbReference>
<evidence type="ECO:0000256" key="2">
    <source>
        <dbReference type="ARBA" id="ARBA00022741"/>
    </source>
</evidence>
<dbReference type="GO" id="GO:0006260">
    <property type="term" value="P:DNA replication"/>
    <property type="evidence" value="ECO:0007669"/>
    <property type="project" value="UniProtKB-UniRule"/>
</dbReference>
<dbReference type="OrthoDB" id="9143at2157"/>
<dbReference type="SUPFAM" id="SSF75553">
    <property type="entry name" value="Smc hinge domain"/>
    <property type="match status" value="1"/>
</dbReference>
<dbReference type="InterPro" id="IPR036277">
    <property type="entry name" value="SMC_hinge_sf"/>
</dbReference>
<comment type="domain">
    <text evidence="6">Contains large globular domains required for ATP hydrolysis at each terminus and a third globular domain forming a flexible hinge near the middle of the molecule. These domains are separated by coiled-coil structures.</text>
</comment>
<evidence type="ECO:0000313" key="8">
    <source>
        <dbReference type="EMBL" id="MBP2201015.1"/>
    </source>
</evidence>
<protein>
    <recommendedName>
        <fullName evidence="6">Chromosome partition protein Smc</fullName>
    </recommendedName>
</protein>
<evidence type="ECO:0000256" key="6">
    <source>
        <dbReference type="HAMAP-Rule" id="MF_01894"/>
    </source>
</evidence>
<dbReference type="Proteomes" id="UP000740329">
    <property type="component" value="Unassembled WGS sequence"/>
</dbReference>
<feature type="binding site" evidence="6">
    <location>
        <begin position="32"/>
        <end position="39"/>
    </location>
    <ligand>
        <name>ATP</name>
        <dbReference type="ChEBI" id="CHEBI:30616"/>
    </ligand>
</feature>
<dbReference type="Gene3D" id="6.10.250.3110">
    <property type="match status" value="1"/>
</dbReference>
<dbReference type="RefSeq" id="WP_209590490.1">
    <property type="nucleotide sequence ID" value="NZ_JAGGMU010000001.1"/>
</dbReference>
<accession>A0A8J7S3V7</accession>
<dbReference type="GO" id="GO:0005524">
    <property type="term" value="F:ATP binding"/>
    <property type="evidence" value="ECO:0007669"/>
    <property type="project" value="UniProtKB-UniRule"/>
</dbReference>